<gene>
    <name evidence="1" type="ORF">H8S55_05955</name>
</gene>
<dbReference type="Proteomes" id="UP000602260">
    <property type="component" value="Unassembled WGS sequence"/>
</dbReference>
<keyword evidence="2" id="KW-1185">Reference proteome</keyword>
<dbReference type="SUPFAM" id="SSF88659">
    <property type="entry name" value="Sigma3 and sigma4 domains of RNA polymerase sigma factors"/>
    <property type="match status" value="1"/>
</dbReference>
<dbReference type="Gene3D" id="1.10.10.10">
    <property type="entry name" value="Winged helix-like DNA-binding domain superfamily/Winged helix DNA-binding domain"/>
    <property type="match status" value="1"/>
</dbReference>
<dbReference type="RefSeq" id="WP_186878201.1">
    <property type="nucleotide sequence ID" value="NZ_JACOPN010000003.1"/>
</dbReference>
<dbReference type="AlphaFoldDB" id="A0A8J6MA21"/>
<accession>A0A8J6MA21</accession>
<evidence type="ECO:0000313" key="2">
    <source>
        <dbReference type="Proteomes" id="UP000602260"/>
    </source>
</evidence>
<name>A0A8J6MA21_9FIRM</name>
<dbReference type="InterPro" id="IPR013324">
    <property type="entry name" value="RNA_pol_sigma_r3/r4-like"/>
</dbReference>
<proteinExistence type="predicted"/>
<reference evidence="1" key="1">
    <citation type="submission" date="2020-08" db="EMBL/GenBank/DDBJ databases">
        <title>Genome public.</title>
        <authorList>
            <person name="Liu C."/>
            <person name="Sun Q."/>
        </authorList>
    </citation>
    <scope>NUCLEOTIDE SEQUENCE</scope>
    <source>
        <strain evidence="1">BX5</strain>
    </source>
</reference>
<sequence length="134" mass="16049">MKTIKIKDYYGIYQEIPVSDELYEEWRTLQNETQRVHRKEVYHRDWTPIEDLFEMPKSYEQNPMEDTLLWDEQVAALYAAIAQLTPIQQRRIHMLMENMTIREIARQEGCHMNAALKSVNGALKKLHDLLKDWA</sequence>
<protein>
    <submittedName>
        <fullName evidence="1">Sigma-70 family RNA polymerase sigma factor</fullName>
    </submittedName>
</protein>
<dbReference type="EMBL" id="JACOPN010000003">
    <property type="protein sequence ID" value="MBC5716865.1"/>
    <property type="molecule type" value="Genomic_DNA"/>
</dbReference>
<dbReference type="InterPro" id="IPR036388">
    <property type="entry name" value="WH-like_DNA-bd_sf"/>
</dbReference>
<evidence type="ECO:0000313" key="1">
    <source>
        <dbReference type="EMBL" id="MBC5716865.1"/>
    </source>
</evidence>
<comment type="caution">
    <text evidence="1">The sequence shown here is derived from an EMBL/GenBank/DDBJ whole genome shotgun (WGS) entry which is preliminary data.</text>
</comment>
<organism evidence="1 2">
    <name type="scientific">Flintibacter faecis</name>
    <dbReference type="NCBI Taxonomy" id="2763047"/>
    <lineage>
        <taxon>Bacteria</taxon>
        <taxon>Bacillati</taxon>
        <taxon>Bacillota</taxon>
        <taxon>Clostridia</taxon>
        <taxon>Eubacteriales</taxon>
        <taxon>Flintibacter</taxon>
    </lineage>
</organism>